<dbReference type="Gene3D" id="3.10.620.30">
    <property type="match status" value="1"/>
</dbReference>
<proteinExistence type="inferred from homology"/>
<feature type="domain" description="Transglutaminase-like" evidence="2">
    <location>
        <begin position="139"/>
        <end position="196"/>
    </location>
</feature>
<dbReference type="InterPro" id="IPR007562">
    <property type="entry name" value="Transglutaminase-like_domain"/>
</dbReference>
<name>D1Z194_METPS</name>
<reference evidence="4" key="3">
    <citation type="journal article" date="2011" name="PLoS ONE">
        <title>Genome sequence of a mesophilic hydrogenotrophic methanogen Methanocella paludicola, the first cultivated representative of the order Methanocellales.</title>
        <authorList>
            <person name="Sakai S."/>
            <person name="Takaki Y."/>
            <person name="Shimamura S."/>
            <person name="Sekine M."/>
            <person name="Tajima T."/>
            <person name="Kosugi H."/>
            <person name="Ichikawa N."/>
            <person name="Tasumi E."/>
            <person name="Hiraki A.T."/>
            <person name="Shimizu A."/>
            <person name="Kato Y."/>
            <person name="Nishiko R."/>
            <person name="Mori K."/>
            <person name="Fujita N."/>
            <person name="Imachi H."/>
            <person name="Takai K."/>
        </authorList>
    </citation>
    <scope>NUCLEOTIDE SEQUENCE [LARGE SCALE GENOMIC DNA]</scope>
    <source>
        <strain evidence="4">DSM 17711 / JCM 13418 / NBRC 101707 / SANAE</strain>
    </source>
</reference>
<reference evidence="3 4" key="1">
    <citation type="journal article" date="2007" name="Appl. Environ. Microbiol.">
        <title>Isolation of key methanogens for global methane emission from rice paddy fields: a novel isolate affiliated with the clone cluster rice cluster I.</title>
        <authorList>
            <person name="Sakai S."/>
            <person name="Imachi H."/>
            <person name="Sekiguchi Y."/>
            <person name="Ohashi A."/>
            <person name="Harada H."/>
            <person name="Kamagata Y."/>
        </authorList>
    </citation>
    <scope>NUCLEOTIDE SEQUENCE [LARGE SCALE GENOMIC DNA]</scope>
    <source>
        <strain evidence="4">DSM 17711 / JCM 13418 / NBRC 101707 / SANAE</strain>
    </source>
</reference>
<gene>
    <name evidence="3" type="ordered locus">MCP_2394</name>
</gene>
<evidence type="ECO:0000313" key="4">
    <source>
        <dbReference type="Proteomes" id="UP000001882"/>
    </source>
</evidence>
<dbReference type="KEGG" id="mpd:MCP_2394"/>
<dbReference type="STRING" id="304371.MCP_2394"/>
<dbReference type="InterPro" id="IPR010319">
    <property type="entry name" value="Transglutaminase-like_Cys_pept"/>
</dbReference>
<dbReference type="EMBL" id="AP011532">
    <property type="protein sequence ID" value="BAI62466.1"/>
    <property type="molecule type" value="Genomic_DNA"/>
</dbReference>
<dbReference type="Pfam" id="PF04473">
    <property type="entry name" value="DUF553"/>
    <property type="match status" value="1"/>
</dbReference>
<dbReference type="InParanoid" id="D1Z194"/>
<dbReference type="OrthoDB" id="110514at2157"/>
<accession>D1Z194</accession>
<dbReference type="PANTHER" id="PTHR39327">
    <property type="match status" value="1"/>
</dbReference>
<sequence>MVSWTKALSIVTIVIMSAGCINPGNLTSGSPTVVAVTVAPTAPSVTPGTLSSGTIAASGPVPESEEWLQRHYTWEYKDVEWRLGANISKTIYEFYQNKPRGTSQNYADYALTGEDRPFLDDITAQIKNNGQANGYTGLDDVQNVLKFVQSIDYVEDTGSDYTRYPLETLVDEKGDCKDKAILGAAMLHEMGYDVVLLKFPSHMALGIKGGGGLEGAYYEYGGTKYYYAETSGPNWDIGDIPGDLEGQTPVILPMSKSPALEAAMDVIPAGASGYDSNYLVSLRLKNSGPGTASNLSAHFYALALDRGQGRIWAHDKVISIGEYGAGHSGTVNATLTVYSGERTQIYCVITGDNVDTYERKSSVFYG</sequence>
<dbReference type="GeneID" id="8682187"/>
<evidence type="ECO:0000259" key="2">
    <source>
        <dbReference type="Pfam" id="PF04473"/>
    </source>
</evidence>
<keyword evidence="4" id="KW-1185">Reference proteome</keyword>
<organism evidence="3 4">
    <name type="scientific">Methanocella paludicola (strain DSM 17711 / JCM 13418 / NBRC 101707 / SANAE)</name>
    <dbReference type="NCBI Taxonomy" id="304371"/>
    <lineage>
        <taxon>Archaea</taxon>
        <taxon>Methanobacteriati</taxon>
        <taxon>Methanobacteriota</taxon>
        <taxon>Stenosarchaea group</taxon>
        <taxon>Methanomicrobia</taxon>
        <taxon>Methanocellales</taxon>
        <taxon>Methanocellaceae</taxon>
        <taxon>Methanocella</taxon>
    </lineage>
</organism>
<dbReference type="Proteomes" id="UP000001882">
    <property type="component" value="Chromosome"/>
</dbReference>
<dbReference type="AlphaFoldDB" id="D1Z194"/>
<reference evidence="3 4" key="2">
    <citation type="journal article" date="2008" name="Int. J. Syst. Evol. Microbiol.">
        <title>Methanocella paludicola gen. nov., sp. nov., a methane-producing archaeon, the first isolate of the lineage 'Rice Cluster I', and proposal of the new archaeal order Methanocellales ord. nov.</title>
        <authorList>
            <person name="Sakai S."/>
            <person name="Imachi H."/>
            <person name="Hanada S."/>
            <person name="Ohashi A."/>
            <person name="Harada H."/>
            <person name="Kamagata Y."/>
        </authorList>
    </citation>
    <scope>NUCLEOTIDE SEQUENCE [LARGE SCALE GENOMIC DNA]</scope>
    <source>
        <strain evidence="4">DSM 17711 / JCM 13418 / NBRC 101707 / SANAE</strain>
    </source>
</reference>
<dbReference type="PANTHER" id="PTHR39327:SF1">
    <property type="entry name" value="BLR5470 PROTEIN"/>
    <property type="match status" value="1"/>
</dbReference>
<protein>
    <recommendedName>
        <fullName evidence="2">Transglutaminase-like domain-containing protein</fullName>
    </recommendedName>
</protein>
<dbReference type="PROSITE" id="PS51257">
    <property type="entry name" value="PROKAR_LIPOPROTEIN"/>
    <property type="match status" value="1"/>
</dbReference>
<comment type="similarity">
    <text evidence="1">Belongs to the UPF0252 family.</text>
</comment>
<evidence type="ECO:0000256" key="1">
    <source>
        <dbReference type="ARBA" id="ARBA00007458"/>
    </source>
</evidence>
<dbReference type="eggNOG" id="arCOG03450">
    <property type="taxonomic scope" value="Archaea"/>
</dbReference>
<dbReference type="RefSeq" id="WP_012901140.1">
    <property type="nucleotide sequence ID" value="NC_013665.1"/>
</dbReference>
<evidence type="ECO:0000313" key="3">
    <source>
        <dbReference type="EMBL" id="BAI62466.1"/>
    </source>
</evidence>